<dbReference type="EMBL" id="JAHQIW010000477">
    <property type="protein sequence ID" value="KAJ1348307.1"/>
    <property type="molecule type" value="Genomic_DNA"/>
</dbReference>
<dbReference type="AlphaFoldDB" id="A0AAD5MFW4"/>
<comment type="caution">
    <text evidence="1">The sequence shown here is derived from an EMBL/GenBank/DDBJ whole genome shotgun (WGS) entry which is preliminary data.</text>
</comment>
<gene>
    <name evidence="1" type="ORF">KIN20_003578</name>
</gene>
<keyword evidence="2" id="KW-1185">Reference proteome</keyword>
<accession>A0AAD5MFW4</accession>
<sequence>MSSGTVHSIQCKAYGNEVKKSDHREASLNEHASQLCRGPRLSIIKAPNHHVASFIRPPSSSHPDQIYGTLVESAEHLSMRYACFANGGSQYHTTAQVAAHPAFTPRRFEAFLISHCVRWQQDFVESPQKEAEELWTNRCQRIQKRLFTHDEGSTTLLYHFNRSALCEVRLLGRHLID</sequence>
<proteinExistence type="predicted"/>
<name>A0AAD5MFW4_PARTN</name>
<dbReference type="Proteomes" id="UP001196413">
    <property type="component" value="Unassembled WGS sequence"/>
</dbReference>
<organism evidence="1 2">
    <name type="scientific">Parelaphostrongylus tenuis</name>
    <name type="common">Meningeal worm</name>
    <dbReference type="NCBI Taxonomy" id="148309"/>
    <lineage>
        <taxon>Eukaryota</taxon>
        <taxon>Metazoa</taxon>
        <taxon>Ecdysozoa</taxon>
        <taxon>Nematoda</taxon>
        <taxon>Chromadorea</taxon>
        <taxon>Rhabditida</taxon>
        <taxon>Rhabditina</taxon>
        <taxon>Rhabditomorpha</taxon>
        <taxon>Strongyloidea</taxon>
        <taxon>Metastrongylidae</taxon>
        <taxon>Parelaphostrongylus</taxon>
    </lineage>
</organism>
<reference evidence="1" key="1">
    <citation type="submission" date="2021-06" db="EMBL/GenBank/DDBJ databases">
        <title>Parelaphostrongylus tenuis whole genome reference sequence.</title>
        <authorList>
            <person name="Garwood T.J."/>
            <person name="Larsen P.A."/>
            <person name="Fountain-Jones N.M."/>
            <person name="Garbe J.R."/>
            <person name="Macchietto M.G."/>
            <person name="Kania S.A."/>
            <person name="Gerhold R.W."/>
            <person name="Richards J.E."/>
            <person name="Wolf T.M."/>
        </authorList>
    </citation>
    <scope>NUCLEOTIDE SEQUENCE</scope>
    <source>
        <strain evidence="1">MNPRO001-30</strain>
        <tissue evidence="1">Meninges</tissue>
    </source>
</reference>
<protein>
    <submittedName>
        <fullName evidence="1">Uncharacterized protein</fullName>
    </submittedName>
</protein>
<evidence type="ECO:0000313" key="1">
    <source>
        <dbReference type="EMBL" id="KAJ1348307.1"/>
    </source>
</evidence>
<evidence type="ECO:0000313" key="2">
    <source>
        <dbReference type="Proteomes" id="UP001196413"/>
    </source>
</evidence>